<keyword evidence="3" id="KW-0285">Flavoprotein</keyword>
<evidence type="ECO:0000256" key="4">
    <source>
        <dbReference type="ARBA" id="ARBA00022643"/>
    </source>
</evidence>
<keyword evidence="4" id="KW-0288">FMN</keyword>
<evidence type="ECO:0000313" key="7">
    <source>
        <dbReference type="EMBL" id="MET4578703.1"/>
    </source>
</evidence>
<dbReference type="Pfam" id="PF00881">
    <property type="entry name" value="Nitroreductase"/>
    <property type="match status" value="1"/>
</dbReference>
<keyword evidence="8" id="KW-1185">Reference proteome</keyword>
<evidence type="ECO:0000256" key="5">
    <source>
        <dbReference type="ARBA" id="ARBA00023002"/>
    </source>
</evidence>
<accession>A0ABV2QCT3</accession>
<name>A0ABV2QCT3_9BURK</name>
<dbReference type="PANTHER" id="PTHR43673:SF2">
    <property type="entry name" value="NITROREDUCTASE"/>
    <property type="match status" value="1"/>
</dbReference>
<dbReference type="InterPro" id="IPR029479">
    <property type="entry name" value="Nitroreductase"/>
</dbReference>
<keyword evidence="5" id="KW-0560">Oxidoreductase</keyword>
<evidence type="ECO:0000313" key="8">
    <source>
        <dbReference type="Proteomes" id="UP001549320"/>
    </source>
</evidence>
<sequence>MTAVERKLDAVDAADRIAAVDGAIEARRSVRAFLPTPVPRTTVEDILRVARCAPSGTNMQPWQVYVLTGNAKASLSRALRAVHDDPEAVREHKHEKPYYPEPWPEPWLSRRRKLGWELYGLLGIQREDRDRMQHQHGRNLDFFDAPVGMVFTISRRLELGSWLDYGGFLQNIAIAAQARGLGTCIQAAFAPLHRVVRSHLNLSDDEMVVCGLSLGHPDPARPENTLRSHREPVSVFADFRE</sequence>
<organism evidence="7 8">
    <name type="scientific">Ottowia thiooxydans</name>
    <dbReference type="NCBI Taxonomy" id="219182"/>
    <lineage>
        <taxon>Bacteria</taxon>
        <taxon>Pseudomonadati</taxon>
        <taxon>Pseudomonadota</taxon>
        <taxon>Betaproteobacteria</taxon>
        <taxon>Burkholderiales</taxon>
        <taxon>Comamonadaceae</taxon>
        <taxon>Ottowia</taxon>
    </lineage>
</organism>
<evidence type="ECO:0000256" key="1">
    <source>
        <dbReference type="ARBA" id="ARBA00001917"/>
    </source>
</evidence>
<dbReference type="Proteomes" id="UP001549320">
    <property type="component" value="Unassembled WGS sequence"/>
</dbReference>
<protein>
    <submittedName>
        <fullName evidence="7">Nitroreductase</fullName>
    </submittedName>
</protein>
<evidence type="ECO:0000256" key="2">
    <source>
        <dbReference type="ARBA" id="ARBA00007118"/>
    </source>
</evidence>
<dbReference type="Gene3D" id="3.40.109.10">
    <property type="entry name" value="NADH Oxidase"/>
    <property type="match status" value="1"/>
</dbReference>
<dbReference type="SUPFAM" id="SSF55469">
    <property type="entry name" value="FMN-dependent nitroreductase-like"/>
    <property type="match status" value="1"/>
</dbReference>
<comment type="caution">
    <text evidence="7">The sequence shown here is derived from an EMBL/GenBank/DDBJ whole genome shotgun (WGS) entry which is preliminary data.</text>
</comment>
<comment type="cofactor">
    <cofactor evidence="1">
        <name>FMN</name>
        <dbReference type="ChEBI" id="CHEBI:58210"/>
    </cofactor>
</comment>
<dbReference type="RefSeq" id="WP_354446155.1">
    <property type="nucleotide sequence ID" value="NZ_JBEPSH010000007.1"/>
</dbReference>
<feature type="domain" description="Nitroreductase" evidence="6">
    <location>
        <begin position="24"/>
        <end position="216"/>
    </location>
</feature>
<evidence type="ECO:0000256" key="3">
    <source>
        <dbReference type="ARBA" id="ARBA00022630"/>
    </source>
</evidence>
<gene>
    <name evidence="7" type="ORF">ABIE13_003819</name>
</gene>
<dbReference type="CDD" id="cd02136">
    <property type="entry name" value="PnbA_NfnB-like"/>
    <property type="match status" value="1"/>
</dbReference>
<comment type="similarity">
    <text evidence="2">Belongs to the nitroreductase family.</text>
</comment>
<reference evidence="7 8" key="1">
    <citation type="submission" date="2024-06" db="EMBL/GenBank/DDBJ databases">
        <title>Sorghum-associated microbial communities from plants grown in Nebraska, USA.</title>
        <authorList>
            <person name="Schachtman D."/>
        </authorList>
    </citation>
    <scope>NUCLEOTIDE SEQUENCE [LARGE SCALE GENOMIC DNA]</scope>
    <source>
        <strain evidence="7 8">2709</strain>
    </source>
</reference>
<dbReference type="PANTHER" id="PTHR43673">
    <property type="entry name" value="NAD(P)H NITROREDUCTASE YDGI-RELATED"/>
    <property type="match status" value="1"/>
</dbReference>
<evidence type="ECO:0000259" key="6">
    <source>
        <dbReference type="Pfam" id="PF00881"/>
    </source>
</evidence>
<dbReference type="EMBL" id="JBEPSH010000007">
    <property type="protein sequence ID" value="MET4578703.1"/>
    <property type="molecule type" value="Genomic_DNA"/>
</dbReference>
<proteinExistence type="inferred from homology"/>
<dbReference type="InterPro" id="IPR000415">
    <property type="entry name" value="Nitroreductase-like"/>
</dbReference>